<dbReference type="OrthoDB" id="4509278at2759"/>
<evidence type="ECO:0000313" key="2">
    <source>
        <dbReference type="Proteomes" id="UP000184330"/>
    </source>
</evidence>
<dbReference type="Proteomes" id="UP000184330">
    <property type="component" value="Unassembled WGS sequence"/>
</dbReference>
<dbReference type="EMBL" id="FJOG01000021">
    <property type="protein sequence ID" value="CZR62640.1"/>
    <property type="molecule type" value="Genomic_DNA"/>
</dbReference>
<reference evidence="1 2" key="1">
    <citation type="submission" date="2016-03" db="EMBL/GenBank/DDBJ databases">
        <authorList>
            <person name="Ploux O."/>
        </authorList>
    </citation>
    <scope>NUCLEOTIDE SEQUENCE [LARGE SCALE GENOMIC DNA]</scope>
    <source>
        <strain evidence="1 2">UAMH 11012</strain>
    </source>
</reference>
<gene>
    <name evidence="1" type="ORF">PAC_12537</name>
</gene>
<dbReference type="PROSITE" id="PS51257">
    <property type="entry name" value="PROKAR_LIPOPROTEIN"/>
    <property type="match status" value="1"/>
</dbReference>
<evidence type="ECO:0000313" key="1">
    <source>
        <dbReference type="EMBL" id="CZR62640.1"/>
    </source>
</evidence>
<keyword evidence="2" id="KW-1185">Reference proteome</keyword>
<name>A0A1L7XC72_9HELO</name>
<accession>A0A1L7XC72</accession>
<sequence>MPRHLMFKRPIYEVLAHYFGLLASCLALINAAPLATRTASSTIVFHGAAGAQYSLTIPLDGSSQATNNKLSISSVSSDTINVKNQCTLKTVGYPPALVEGPTNTWVVGPPQIVISISCTGGSPPPPPQTISIEFEWADPTLGAKYTLNVPLDGSVVATNNALSFPTLVSTFAALPTNCSFVYVNHPAAPVLIKSNTWAVGPPQTIKTVSCHA</sequence>
<proteinExistence type="predicted"/>
<dbReference type="AlphaFoldDB" id="A0A1L7XC72"/>
<protein>
    <submittedName>
        <fullName evidence="1">Uncharacterized protein</fullName>
    </submittedName>
</protein>
<organism evidence="1 2">
    <name type="scientific">Phialocephala subalpina</name>
    <dbReference type="NCBI Taxonomy" id="576137"/>
    <lineage>
        <taxon>Eukaryota</taxon>
        <taxon>Fungi</taxon>
        <taxon>Dikarya</taxon>
        <taxon>Ascomycota</taxon>
        <taxon>Pezizomycotina</taxon>
        <taxon>Leotiomycetes</taxon>
        <taxon>Helotiales</taxon>
        <taxon>Mollisiaceae</taxon>
        <taxon>Phialocephala</taxon>
        <taxon>Phialocephala fortinii species complex</taxon>
    </lineage>
</organism>